<evidence type="ECO:0000313" key="1">
    <source>
        <dbReference type="EMBL" id="RAW63596.1"/>
    </source>
</evidence>
<protein>
    <submittedName>
        <fullName evidence="1">Stage IV sporulation protein A</fullName>
    </submittedName>
</protein>
<keyword evidence="2" id="KW-1185">Reference proteome</keyword>
<reference evidence="1 2" key="1">
    <citation type="submission" date="2018-02" db="EMBL/GenBank/DDBJ databases">
        <title>Complete genome sequencing of Faecalibacterium prausnitzii strains isolated from the human gut.</title>
        <authorList>
            <person name="Fitzgerald B.C."/>
            <person name="Shkoporov A.N."/>
            <person name="Ross P.R."/>
            <person name="Hill C."/>
        </authorList>
    </citation>
    <scope>NUCLEOTIDE SEQUENCE [LARGE SCALE GENOMIC DNA]</scope>
    <source>
        <strain evidence="1 2">APC922/41-1</strain>
    </source>
</reference>
<dbReference type="InterPro" id="IPR046841">
    <property type="entry name" value="SpoIVA_middle"/>
</dbReference>
<dbReference type="InterPro" id="IPR046840">
    <property type="entry name" value="SpoIVA_C"/>
</dbReference>
<evidence type="ECO:0000313" key="2">
    <source>
        <dbReference type="Proteomes" id="UP000250429"/>
    </source>
</evidence>
<dbReference type="AlphaFoldDB" id="A0A173WPQ0"/>
<proteinExistence type="predicted"/>
<dbReference type="Pfam" id="PF20438">
    <property type="entry name" value="SpoIVA_middle"/>
    <property type="match status" value="1"/>
</dbReference>
<gene>
    <name evidence="1" type="primary">spoIVA</name>
    <name evidence="1" type="ORF">C4N23_00850</name>
</gene>
<dbReference type="GO" id="GO:0016887">
    <property type="term" value="F:ATP hydrolysis activity"/>
    <property type="evidence" value="ECO:0007669"/>
    <property type="project" value="InterPro"/>
</dbReference>
<dbReference type="Proteomes" id="UP000250429">
    <property type="component" value="Unassembled WGS sequence"/>
</dbReference>
<comment type="caution">
    <text evidence="1">The sequence shown here is derived from an EMBL/GenBank/DDBJ whole genome shotgun (WGS) entry which is preliminary data.</text>
</comment>
<dbReference type="RefSeq" id="WP_055188228.1">
    <property type="nucleotide sequence ID" value="NZ_JBLVPC010000104.1"/>
</dbReference>
<dbReference type="Gene3D" id="3.40.50.300">
    <property type="entry name" value="P-loop containing nucleotide triphosphate hydrolases"/>
    <property type="match status" value="1"/>
</dbReference>
<dbReference type="OrthoDB" id="9761464at2"/>
<dbReference type="NCBIfam" id="TIGR02836">
    <property type="entry name" value="spore_IV_A"/>
    <property type="match status" value="1"/>
</dbReference>
<dbReference type="InterPro" id="IPR027417">
    <property type="entry name" value="P-loop_NTPase"/>
</dbReference>
<dbReference type="GO" id="GO:0005524">
    <property type="term" value="F:ATP binding"/>
    <property type="evidence" value="ECO:0007669"/>
    <property type="project" value="InterPro"/>
</dbReference>
<dbReference type="EMBL" id="PRLC01000001">
    <property type="protein sequence ID" value="RAW63596.1"/>
    <property type="molecule type" value="Genomic_DNA"/>
</dbReference>
<name>A0A173WPQ0_9FIRM</name>
<dbReference type="SUPFAM" id="SSF52540">
    <property type="entry name" value="P-loop containing nucleoside triphosphate hydrolases"/>
    <property type="match status" value="1"/>
</dbReference>
<dbReference type="Pfam" id="PF20439">
    <property type="entry name" value="SpoIVA_C"/>
    <property type="match status" value="1"/>
</dbReference>
<dbReference type="Pfam" id="PF09547">
    <property type="entry name" value="SpoIVA_ATPase"/>
    <property type="match status" value="1"/>
</dbReference>
<dbReference type="GO" id="GO:0043934">
    <property type="term" value="P:sporulation"/>
    <property type="evidence" value="ECO:0007669"/>
    <property type="project" value="InterPro"/>
</dbReference>
<dbReference type="InterPro" id="IPR046842">
    <property type="entry name" value="SpoIVA_ATPase"/>
</dbReference>
<organism evidence="1 2">
    <name type="scientific">Faecalibacterium hattorii</name>
    <dbReference type="NCBI Taxonomy" id="2935520"/>
    <lineage>
        <taxon>Bacteria</taxon>
        <taxon>Bacillati</taxon>
        <taxon>Bacillota</taxon>
        <taxon>Clostridia</taxon>
        <taxon>Eubacteriales</taxon>
        <taxon>Oscillospiraceae</taxon>
        <taxon>Faecalibacterium</taxon>
    </lineage>
</organism>
<dbReference type="InterPro" id="IPR014201">
    <property type="entry name" value="Spore_IV_A"/>
</dbReference>
<accession>A0A173WPQ0</accession>
<dbReference type="PIRSF" id="PIRSF007466">
    <property type="entry name" value="SpoIVA"/>
    <property type="match status" value="1"/>
</dbReference>
<dbReference type="CDD" id="cd00882">
    <property type="entry name" value="Ras_like_GTPase"/>
    <property type="match status" value="1"/>
</dbReference>
<sequence length="498" mass="55198">MEKQERLEATVCREIGARTGGEILIGVVGPVRTGKSTLIKQFMEQLVLPAIENDDARLRARDELPQSAAGRTIMTTEPKFIPENAVPLQLEGGGECRIRLIDCVGYMVDGAMGHEENEKPRMVKSPWFDEEIPFDLAAETGTRKVIRDHSTIGIVVTTDGTISEIPRENYLPAEQRVVEELEALGKPFVILLNSTHPDAPETQALAAQLEQSYGRSVLPVSCIDLDRAALHEILRRVLYEFPVRELDFAIPRWVTMLDSGHWLQTEIYTAAMEFSEQIARMKDVPAQNSAGALASDSVERSALSGMNLSEGVVRVTVLLKPDVFYRVLSEQTGLAIGDEAGLMPCIIELAKAKREYEKIRSALEQVEATGYGIVMPTIDELSLEEPEIIRQGGRYGVRLEASAPSIHMLKAVIHTEINPIVGTEKQSEDLVQSLLGDFESDPERLWESNIFGKSLHELVNEGLQNKLLHMPQEARGRLQDTLEKVINDGCSGLICILL</sequence>